<dbReference type="Gene3D" id="2.40.10.220">
    <property type="entry name" value="predicted glycosyltransferase like domains"/>
    <property type="match status" value="1"/>
</dbReference>
<dbReference type="InterPro" id="IPR009875">
    <property type="entry name" value="PilZ_domain"/>
</dbReference>
<dbReference type="EMBL" id="UOFK01000339">
    <property type="protein sequence ID" value="VAW83001.1"/>
    <property type="molecule type" value="Genomic_DNA"/>
</dbReference>
<evidence type="ECO:0000313" key="2">
    <source>
        <dbReference type="EMBL" id="VAW83001.1"/>
    </source>
</evidence>
<organism evidence="2">
    <name type="scientific">hydrothermal vent metagenome</name>
    <dbReference type="NCBI Taxonomy" id="652676"/>
    <lineage>
        <taxon>unclassified sequences</taxon>
        <taxon>metagenomes</taxon>
        <taxon>ecological metagenomes</taxon>
    </lineage>
</organism>
<dbReference type="GO" id="GO:0035438">
    <property type="term" value="F:cyclic-di-GMP binding"/>
    <property type="evidence" value="ECO:0007669"/>
    <property type="project" value="InterPro"/>
</dbReference>
<protein>
    <recommendedName>
        <fullName evidence="1">PilZ domain-containing protein</fullName>
    </recommendedName>
</protein>
<name>A0A3B0YUB3_9ZZZZ</name>
<dbReference type="SUPFAM" id="SSF141371">
    <property type="entry name" value="PilZ domain-like"/>
    <property type="match status" value="1"/>
</dbReference>
<feature type="domain" description="PilZ" evidence="1">
    <location>
        <begin position="2"/>
        <end position="89"/>
    </location>
</feature>
<dbReference type="Pfam" id="PF07238">
    <property type="entry name" value="PilZ"/>
    <property type="match status" value="1"/>
</dbReference>
<proteinExistence type="predicted"/>
<gene>
    <name evidence="2" type="ORF">MNBD_GAMMA13-1250</name>
</gene>
<accession>A0A3B0YUB3</accession>
<sequence length="140" mass="15585">MRSYIRHPSDIPIECQADEQAEGASQERLNDISAGGLSFNSTRALKAGSQITIRITNVEPDFIARAQVVWCRAEGGGFVIGVTFADSSDLFRARMVEQVCHIEHYKAEVLAAEGRQIDGEQAAQEWIQKFAPVFPRFDKD</sequence>
<evidence type="ECO:0000259" key="1">
    <source>
        <dbReference type="Pfam" id="PF07238"/>
    </source>
</evidence>
<dbReference type="AlphaFoldDB" id="A0A3B0YUB3"/>
<reference evidence="2" key="1">
    <citation type="submission" date="2018-06" db="EMBL/GenBank/DDBJ databases">
        <authorList>
            <person name="Zhirakovskaya E."/>
        </authorList>
    </citation>
    <scope>NUCLEOTIDE SEQUENCE</scope>
</reference>